<accession>K1S1L0</accession>
<protein>
    <submittedName>
        <fullName evidence="1">Uncharacterized protein</fullName>
    </submittedName>
</protein>
<gene>
    <name evidence="1" type="ORF">CGI_10022908</name>
</gene>
<dbReference type="EMBL" id="JH817583">
    <property type="protein sequence ID" value="EKC41146.1"/>
    <property type="molecule type" value="Genomic_DNA"/>
</dbReference>
<sequence>MYVVNSVSADTQSGIDGNKPFMSQDNILNVLRESPDGTPSSVLTTPTFATFPVTSVDPSTEFVISDTESWPETTEGIAVLTTIGLTILIAVLFTVIYCVCTYRGRKYKISLRKHCQSFQPIESPSNTKSTIREKSRPNCFIRVVGEKEVTSRDGKLLPVISTAAADAYKNEDERLGIENENEQFRTLHRRIADENNKVWLRKRRPPNGNFVFGWNKKYLAF</sequence>
<proteinExistence type="predicted"/>
<name>K1S1L0_MAGGI</name>
<evidence type="ECO:0000313" key="1">
    <source>
        <dbReference type="EMBL" id="EKC41146.1"/>
    </source>
</evidence>
<dbReference type="HOGENOM" id="CLU_1251713_0_0_1"/>
<reference evidence="1" key="1">
    <citation type="journal article" date="2012" name="Nature">
        <title>The oyster genome reveals stress adaptation and complexity of shell formation.</title>
        <authorList>
            <person name="Zhang G."/>
            <person name="Fang X."/>
            <person name="Guo X."/>
            <person name="Li L."/>
            <person name="Luo R."/>
            <person name="Xu F."/>
            <person name="Yang P."/>
            <person name="Zhang L."/>
            <person name="Wang X."/>
            <person name="Qi H."/>
            <person name="Xiong Z."/>
            <person name="Que H."/>
            <person name="Xie Y."/>
            <person name="Holland P.W."/>
            <person name="Paps J."/>
            <person name="Zhu Y."/>
            <person name="Wu F."/>
            <person name="Chen Y."/>
            <person name="Wang J."/>
            <person name="Peng C."/>
            <person name="Meng J."/>
            <person name="Yang L."/>
            <person name="Liu J."/>
            <person name="Wen B."/>
            <person name="Zhang N."/>
            <person name="Huang Z."/>
            <person name="Zhu Q."/>
            <person name="Feng Y."/>
            <person name="Mount A."/>
            <person name="Hedgecock D."/>
            <person name="Xu Z."/>
            <person name="Liu Y."/>
            <person name="Domazet-Loso T."/>
            <person name="Du Y."/>
            <person name="Sun X."/>
            <person name="Zhang S."/>
            <person name="Liu B."/>
            <person name="Cheng P."/>
            <person name="Jiang X."/>
            <person name="Li J."/>
            <person name="Fan D."/>
            <person name="Wang W."/>
            <person name="Fu W."/>
            <person name="Wang T."/>
            <person name="Wang B."/>
            <person name="Zhang J."/>
            <person name="Peng Z."/>
            <person name="Li Y."/>
            <person name="Li N."/>
            <person name="Wang J."/>
            <person name="Chen M."/>
            <person name="He Y."/>
            <person name="Tan F."/>
            <person name="Song X."/>
            <person name="Zheng Q."/>
            <person name="Huang R."/>
            <person name="Yang H."/>
            <person name="Du X."/>
            <person name="Chen L."/>
            <person name="Yang M."/>
            <person name="Gaffney P.M."/>
            <person name="Wang S."/>
            <person name="Luo L."/>
            <person name="She Z."/>
            <person name="Ming Y."/>
            <person name="Huang W."/>
            <person name="Zhang S."/>
            <person name="Huang B."/>
            <person name="Zhang Y."/>
            <person name="Qu T."/>
            <person name="Ni P."/>
            <person name="Miao G."/>
            <person name="Wang J."/>
            <person name="Wang Q."/>
            <person name="Steinberg C.E."/>
            <person name="Wang H."/>
            <person name="Li N."/>
            <person name="Qian L."/>
            <person name="Zhang G."/>
            <person name="Li Y."/>
            <person name="Yang H."/>
            <person name="Liu X."/>
            <person name="Wang J."/>
            <person name="Yin Y."/>
            <person name="Wang J."/>
        </authorList>
    </citation>
    <scope>NUCLEOTIDE SEQUENCE [LARGE SCALE GENOMIC DNA]</scope>
    <source>
        <strain evidence="1">05x7-T-G4-1.051#20</strain>
    </source>
</reference>
<dbReference type="AlphaFoldDB" id="K1S1L0"/>
<dbReference type="InParanoid" id="K1S1L0"/>
<organism evidence="1">
    <name type="scientific">Magallana gigas</name>
    <name type="common">Pacific oyster</name>
    <name type="synonym">Crassostrea gigas</name>
    <dbReference type="NCBI Taxonomy" id="29159"/>
    <lineage>
        <taxon>Eukaryota</taxon>
        <taxon>Metazoa</taxon>
        <taxon>Spiralia</taxon>
        <taxon>Lophotrochozoa</taxon>
        <taxon>Mollusca</taxon>
        <taxon>Bivalvia</taxon>
        <taxon>Autobranchia</taxon>
        <taxon>Pteriomorphia</taxon>
        <taxon>Ostreida</taxon>
        <taxon>Ostreoidea</taxon>
        <taxon>Ostreidae</taxon>
        <taxon>Magallana</taxon>
    </lineage>
</organism>